<dbReference type="Gene3D" id="3.30.710.10">
    <property type="entry name" value="Potassium Channel Kv1.1, Chain A"/>
    <property type="match status" value="1"/>
</dbReference>
<dbReference type="Proteomes" id="UP001153678">
    <property type="component" value="Unassembled WGS sequence"/>
</dbReference>
<keyword evidence="3" id="KW-1185">Reference proteome</keyword>
<dbReference type="InterPro" id="IPR000210">
    <property type="entry name" value="BTB/POZ_dom"/>
</dbReference>
<dbReference type="SMART" id="SM00225">
    <property type="entry name" value="BTB"/>
    <property type="match status" value="1"/>
</dbReference>
<gene>
    <name evidence="2" type="ORF">FWILDA_LOCUS2285</name>
</gene>
<dbReference type="AlphaFoldDB" id="A0A9W4WMX2"/>
<dbReference type="Pfam" id="PF00651">
    <property type="entry name" value="BTB"/>
    <property type="match status" value="1"/>
</dbReference>
<reference evidence="2" key="1">
    <citation type="submission" date="2022-08" db="EMBL/GenBank/DDBJ databases">
        <authorList>
            <person name="Kallberg Y."/>
            <person name="Tangrot J."/>
            <person name="Rosling A."/>
        </authorList>
    </citation>
    <scope>NUCLEOTIDE SEQUENCE</scope>
    <source>
        <strain evidence="2">Wild A</strain>
    </source>
</reference>
<evidence type="ECO:0000313" key="2">
    <source>
        <dbReference type="EMBL" id="CAI2165870.1"/>
    </source>
</evidence>
<name>A0A9W4WMX2_9GLOM</name>
<dbReference type="EMBL" id="CAMKVN010000255">
    <property type="protein sequence ID" value="CAI2165870.1"/>
    <property type="molecule type" value="Genomic_DNA"/>
</dbReference>
<organism evidence="2 3">
    <name type="scientific">Funneliformis geosporum</name>
    <dbReference type="NCBI Taxonomy" id="1117311"/>
    <lineage>
        <taxon>Eukaryota</taxon>
        <taxon>Fungi</taxon>
        <taxon>Fungi incertae sedis</taxon>
        <taxon>Mucoromycota</taxon>
        <taxon>Glomeromycotina</taxon>
        <taxon>Glomeromycetes</taxon>
        <taxon>Glomerales</taxon>
        <taxon>Glomeraceae</taxon>
        <taxon>Funneliformis</taxon>
    </lineage>
</organism>
<evidence type="ECO:0000313" key="3">
    <source>
        <dbReference type="Proteomes" id="UP001153678"/>
    </source>
</evidence>
<dbReference type="OrthoDB" id="6359816at2759"/>
<dbReference type="PANTHER" id="PTHR24413">
    <property type="entry name" value="SPECKLE-TYPE POZ PROTEIN"/>
    <property type="match status" value="1"/>
</dbReference>
<accession>A0A9W4WMX2</accession>
<proteinExistence type="predicted"/>
<feature type="domain" description="BTB" evidence="1">
    <location>
        <begin position="23"/>
        <end position="96"/>
    </location>
</feature>
<evidence type="ECO:0000259" key="1">
    <source>
        <dbReference type="PROSITE" id="PS50097"/>
    </source>
</evidence>
<dbReference type="SUPFAM" id="SSF54695">
    <property type="entry name" value="POZ domain"/>
    <property type="match status" value="1"/>
</dbReference>
<protein>
    <submittedName>
        <fullName evidence="2">3512_t:CDS:1</fullName>
    </submittedName>
</protein>
<dbReference type="CDD" id="cd18186">
    <property type="entry name" value="BTB_POZ_ZBTB_KLHL-like"/>
    <property type="match status" value="1"/>
</dbReference>
<dbReference type="InterPro" id="IPR011333">
    <property type="entry name" value="SKP1/BTB/POZ_sf"/>
</dbReference>
<comment type="caution">
    <text evidence="2">The sequence shown here is derived from an EMBL/GenBank/DDBJ whole genome shotgun (WGS) entry which is preliminary data.</text>
</comment>
<dbReference type="PROSITE" id="PS50097">
    <property type="entry name" value="BTB"/>
    <property type="match status" value="1"/>
</dbReference>
<sequence length="344" mass="40149">MTKFWATLSNDILNILTNGLEEFNVVIEVGEAPNTQTFHAHSIILRARSPYFRQALSKNWARKERDVIKFTKPNISPKVFEIILKFIYSGTVNLMDKPMMEALDLLIATDELLLTELSDHVQEYLLHYEVGWLEDNLITLWRKINQYESCRKLQEYCLSLIYLQVENILQWTKEDFEQLGTTLKECIPLIGFSQINSSDFFDKVWPFRDILTKDTLEDVMRYHLKPTTSPKPVDNLAKRLQFDSGLLRQSHAALLCSWIDRLGQKRGMIEDGRLCRVSRHRSCYAIRFNGRDYGPCFGDKDLSMKGKFDQEGSCSCQKDDYFDKVTDTGSFKVDEYEVFKIVKK</sequence>